<dbReference type="EMBL" id="JBHFEH010000204">
    <property type="protein sequence ID" value="KAL2044142.1"/>
    <property type="molecule type" value="Genomic_DNA"/>
</dbReference>
<evidence type="ECO:0000256" key="1">
    <source>
        <dbReference type="SAM" id="MobiDB-lite"/>
    </source>
</evidence>
<reference evidence="2 3" key="1">
    <citation type="submission" date="2024-09" db="EMBL/GenBank/DDBJ databases">
        <title>Rethinking Asexuality: The Enigmatic Case of Functional Sexual Genes in Lepraria (Stereocaulaceae).</title>
        <authorList>
            <person name="Doellman M."/>
            <person name="Sun Y."/>
            <person name="Barcenas-Pena A."/>
            <person name="Lumbsch H.T."/>
            <person name="Grewe F."/>
        </authorList>
    </citation>
    <scope>NUCLEOTIDE SEQUENCE [LARGE SCALE GENOMIC DNA]</scope>
    <source>
        <strain evidence="2 3">Grewe 0041</strain>
    </source>
</reference>
<evidence type="ECO:0000313" key="2">
    <source>
        <dbReference type="EMBL" id="KAL2044142.1"/>
    </source>
</evidence>
<feature type="region of interest" description="Disordered" evidence="1">
    <location>
        <begin position="48"/>
        <end position="113"/>
    </location>
</feature>
<organism evidence="2 3">
    <name type="scientific">Lepraria finkii</name>
    <dbReference type="NCBI Taxonomy" id="1340010"/>
    <lineage>
        <taxon>Eukaryota</taxon>
        <taxon>Fungi</taxon>
        <taxon>Dikarya</taxon>
        <taxon>Ascomycota</taxon>
        <taxon>Pezizomycotina</taxon>
        <taxon>Lecanoromycetes</taxon>
        <taxon>OSLEUM clade</taxon>
        <taxon>Lecanoromycetidae</taxon>
        <taxon>Lecanorales</taxon>
        <taxon>Lecanorineae</taxon>
        <taxon>Stereocaulaceae</taxon>
        <taxon>Lepraria</taxon>
    </lineage>
</organism>
<accession>A0ABR4AE80</accession>
<keyword evidence="3" id="KW-1185">Reference proteome</keyword>
<gene>
    <name evidence="2" type="ORF">ABVK25_012431</name>
</gene>
<sequence>MGGRTRREGAGTDVAYYSLDFSRSEQPTRVWLDRDGLAGQIDAPRGLKASASLHSAGLPRRVSGPPEHKSPRSSQDLPARRLPQARASWPGSPPAARATRVCSPPSKGFKGVGTELKAADGEEDVERLLGDAGITARGRRSVDEESATLRPHLADAGGPAYLDFSAWQRIMIEAPVSAGAETATRS</sequence>
<protein>
    <submittedName>
        <fullName evidence="2">Uncharacterized protein</fullName>
    </submittedName>
</protein>
<comment type="caution">
    <text evidence="2">The sequence shown here is derived from an EMBL/GenBank/DDBJ whole genome shotgun (WGS) entry which is preliminary data.</text>
</comment>
<dbReference type="Proteomes" id="UP001590951">
    <property type="component" value="Unassembled WGS sequence"/>
</dbReference>
<evidence type="ECO:0000313" key="3">
    <source>
        <dbReference type="Proteomes" id="UP001590951"/>
    </source>
</evidence>
<proteinExistence type="predicted"/>
<name>A0ABR4AE80_9LECA</name>